<dbReference type="EMBL" id="NCVG01000022">
    <property type="protein sequence ID" value="ORO92986.1"/>
    <property type="molecule type" value="Genomic_DNA"/>
</dbReference>
<dbReference type="NCBIfam" id="TIGR04370">
    <property type="entry name" value="glyco_rpt_poly"/>
    <property type="match status" value="1"/>
</dbReference>
<feature type="transmembrane region" description="Helical" evidence="1">
    <location>
        <begin position="182"/>
        <end position="201"/>
    </location>
</feature>
<dbReference type="Pfam" id="PF14296">
    <property type="entry name" value="O-ag_pol_Wzy"/>
    <property type="match status" value="1"/>
</dbReference>
<comment type="caution">
    <text evidence="2">The sequence shown here is derived from an EMBL/GenBank/DDBJ whole genome shotgun (WGS) entry which is preliminary data.</text>
</comment>
<gene>
    <name evidence="2" type="ORF">B7699_05630</name>
</gene>
<dbReference type="Proteomes" id="UP000193863">
    <property type="component" value="Unassembled WGS sequence"/>
</dbReference>
<keyword evidence="1" id="KW-0812">Transmembrane</keyword>
<evidence type="ECO:0008006" key="4">
    <source>
        <dbReference type="Google" id="ProtNLM"/>
    </source>
</evidence>
<feature type="transmembrane region" description="Helical" evidence="1">
    <location>
        <begin position="260"/>
        <end position="279"/>
    </location>
</feature>
<evidence type="ECO:0000313" key="2">
    <source>
        <dbReference type="EMBL" id="ORO92986.1"/>
    </source>
</evidence>
<feature type="transmembrane region" description="Helical" evidence="1">
    <location>
        <begin position="94"/>
        <end position="116"/>
    </location>
</feature>
<feature type="transmembrane region" description="Helical" evidence="1">
    <location>
        <begin position="137"/>
        <end position="158"/>
    </location>
</feature>
<keyword evidence="1" id="KW-0472">Membrane</keyword>
<feature type="transmembrane region" description="Helical" evidence="1">
    <location>
        <begin position="231"/>
        <end position="248"/>
    </location>
</feature>
<feature type="transmembrane region" description="Helical" evidence="1">
    <location>
        <begin position="7"/>
        <end position="27"/>
    </location>
</feature>
<evidence type="ECO:0000256" key="1">
    <source>
        <dbReference type="SAM" id="Phobius"/>
    </source>
</evidence>
<keyword evidence="1" id="KW-1133">Transmembrane helix</keyword>
<evidence type="ECO:0000313" key="3">
    <source>
        <dbReference type="Proteomes" id="UP000193863"/>
    </source>
</evidence>
<dbReference type="AlphaFoldDB" id="A0A1X1K0K4"/>
<organism evidence="2 3">
    <name type="scientific">Streptococcus mitis</name>
    <dbReference type="NCBI Taxonomy" id="28037"/>
    <lineage>
        <taxon>Bacteria</taxon>
        <taxon>Bacillati</taxon>
        <taxon>Bacillota</taxon>
        <taxon>Bacilli</taxon>
        <taxon>Lactobacillales</taxon>
        <taxon>Streptococcaceae</taxon>
        <taxon>Streptococcus</taxon>
        <taxon>Streptococcus mitis group</taxon>
    </lineage>
</organism>
<feature type="transmembrane region" description="Helical" evidence="1">
    <location>
        <begin position="423"/>
        <end position="440"/>
    </location>
</feature>
<feature type="transmembrane region" description="Helical" evidence="1">
    <location>
        <begin position="452"/>
        <end position="471"/>
    </location>
</feature>
<sequence>MILDWKRVYYLITLFSYTVTIFLGILYIYDDSIVTLLLTLVMLIVSSTLYCFNNIKYYIIHLIFYITIFLFLVSRPTIDYFKYGLINTYQEDVYRFSFLAVIVSIIGITIGGLLVSKRENKLKEEIKALKNKRFIDSVRKVSLSVFLFSYPFYLVRIIERLMYRLNVSYYEYYADFKSELPYFTYILSTFVVYAMCIYLATKPNKRHSTIVLGLFVTANVFNLLIGTRNPFVLSLIFSFVYFFMRNQTEKGVWIGVKEKSMLYIGTPTMMLIMGFLNYARDGQGIGNMSIAELLMDFIYKQGTSFGVLARGYLYGSNLPIKEFRNYTFSPIIEYITRGNLGILFGGTPFTSANNSLELALESDRYAHNISYIVLKQDYLAGHGIGGSYIMEMYTDYGMLGLFLLSILMGIGFIFMIKSAYKSGVLLFGITLLILNNLFFMPRGGFTESFFNLVTLQYWGIVFVIFFAATLIERKVKYTVNNKGDI</sequence>
<feature type="transmembrane region" description="Helical" evidence="1">
    <location>
        <begin position="57"/>
        <end position="74"/>
    </location>
</feature>
<reference evidence="2 3" key="1">
    <citation type="journal article" date="2016" name="Eur. J. Clin. Microbiol. Infect. Dis.">
        <title>Whole genome sequencing as a tool for phylogenetic analysis of clinical strains of Mitis group streptococci.</title>
        <authorList>
            <person name="Rasmussen L.H."/>
            <person name="Dargis R."/>
            <person name="Hojholt K."/>
            <person name="Christensen J.J."/>
            <person name="Skovgaard O."/>
            <person name="Justesen U.S."/>
            <person name="Rosenvinge F.S."/>
            <person name="Moser C."/>
            <person name="Lukjancenko O."/>
            <person name="Rasmussen S."/>
            <person name="Nielsen X.C."/>
        </authorList>
    </citation>
    <scope>NUCLEOTIDE SEQUENCE [LARGE SCALE GENOMIC DNA]</scope>
    <source>
        <strain evidence="2 3">RH_43861_09</strain>
    </source>
</reference>
<accession>A0A1X1K0K4</accession>
<protein>
    <recommendedName>
        <fullName evidence="4">O-antigen polysaccharide polymerase Wzy</fullName>
    </recommendedName>
</protein>
<feature type="transmembrane region" description="Helical" evidence="1">
    <location>
        <begin position="33"/>
        <end position="52"/>
    </location>
</feature>
<dbReference type="InterPro" id="IPR029468">
    <property type="entry name" value="O-ag_pol_Wzy"/>
</dbReference>
<proteinExistence type="predicted"/>
<feature type="transmembrane region" description="Helical" evidence="1">
    <location>
        <begin position="396"/>
        <end position="416"/>
    </location>
</feature>
<name>A0A1X1K0K4_STRMT</name>